<dbReference type="InterPro" id="IPR003492">
    <property type="entry name" value="Battenin_disease_Cln3"/>
</dbReference>
<proteinExistence type="inferred from homology"/>
<keyword evidence="3 7" id="KW-0812">Transmembrane</keyword>
<dbReference type="GO" id="GO:0006865">
    <property type="term" value="P:amino acid transport"/>
    <property type="evidence" value="ECO:0007669"/>
    <property type="project" value="UniProtKB-KW"/>
</dbReference>
<organism evidence="8 9">
    <name type="scientific">Stachybotrys elegans</name>
    <dbReference type="NCBI Taxonomy" id="80388"/>
    <lineage>
        <taxon>Eukaryota</taxon>
        <taxon>Fungi</taxon>
        <taxon>Dikarya</taxon>
        <taxon>Ascomycota</taxon>
        <taxon>Pezizomycotina</taxon>
        <taxon>Sordariomycetes</taxon>
        <taxon>Hypocreomycetidae</taxon>
        <taxon>Hypocreales</taxon>
        <taxon>Stachybotryaceae</taxon>
        <taxon>Stachybotrys</taxon>
    </lineage>
</organism>
<evidence type="ECO:0000313" key="9">
    <source>
        <dbReference type="Proteomes" id="UP000813444"/>
    </source>
</evidence>
<evidence type="ECO:0000256" key="4">
    <source>
        <dbReference type="ARBA" id="ARBA00022970"/>
    </source>
</evidence>
<evidence type="ECO:0000256" key="1">
    <source>
        <dbReference type="ARBA" id="ARBA00004127"/>
    </source>
</evidence>
<feature type="transmembrane region" description="Helical" evidence="7">
    <location>
        <begin position="21"/>
        <end position="47"/>
    </location>
</feature>
<feature type="transmembrane region" description="Helical" evidence="7">
    <location>
        <begin position="141"/>
        <end position="159"/>
    </location>
</feature>
<feature type="transmembrane region" description="Helical" evidence="7">
    <location>
        <begin position="107"/>
        <end position="129"/>
    </location>
</feature>
<comment type="similarity">
    <text evidence="7">Belongs to the battenin family.</text>
</comment>
<dbReference type="GO" id="GO:0051453">
    <property type="term" value="P:regulation of intracellular pH"/>
    <property type="evidence" value="ECO:0007669"/>
    <property type="project" value="TreeGrafter"/>
</dbReference>
<feature type="transmembrane region" description="Helical" evidence="7">
    <location>
        <begin position="83"/>
        <end position="101"/>
    </location>
</feature>
<keyword evidence="7" id="KW-0926">Vacuole</keyword>
<evidence type="ECO:0000256" key="5">
    <source>
        <dbReference type="ARBA" id="ARBA00022989"/>
    </source>
</evidence>
<keyword evidence="9" id="KW-1185">Reference proteome</keyword>
<gene>
    <name evidence="8" type="ORF">B0I35DRAFT_409928</name>
</gene>
<evidence type="ECO:0000256" key="3">
    <source>
        <dbReference type="ARBA" id="ARBA00022692"/>
    </source>
</evidence>
<accession>A0A8K0STL1</accession>
<feature type="transmembrane region" description="Helical" evidence="7">
    <location>
        <begin position="310"/>
        <end position="330"/>
    </location>
</feature>
<evidence type="ECO:0000256" key="2">
    <source>
        <dbReference type="ARBA" id="ARBA00022448"/>
    </source>
</evidence>
<feature type="transmembrane region" description="Helical" evidence="7">
    <location>
        <begin position="336"/>
        <end position="360"/>
    </location>
</feature>
<dbReference type="EMBL" id="JAGPNK010000008">
    <property type="protein sequence ID" value="KAH7316764.1"/>
    <property type="molecule type" value="Genomic_DNA"/>
</dbReference>
<sequence>MTLRNLVLPPRGWRIDEETRAFTAFAVLGFTTTTVAPIVYAAAYLIIPFPRAVVVLIETLPALAVKLLLPHVLFVVPLWTRPLAIAAGWLVASVVIDYVAPNVHPPVRVLLTLLVAAAKSASEVSFLVLARNYGTVGLSGWGAGMGAGGAAIAVMPYMLTHRWGLFLRSAVGYNYYLIPLMLLAYYVLLPQPGNLAAPPNADKDDLEEHIGGSALLLMQDPVSQPMPLHQRIRQNLRLASSLISPYMTPLFSAMAIQAVIFPGITRSLGVSSLFKAYAGYYAGYGLFFHLGNLIGCISILGVRFQKPKPLLVRLGLVGGFVLLSAVFLFLSIPVVMFLVVLTAGLLCGAVYSNVFLSVMTDAGSGAATDREFSLGIVGAGVTAGLLFGGVLGALLESGLCGLGLGSGQRWCHLVK</sequence>
<feature type="transmembrane region" description="Helical" evidence="7">
    <location>
        <begin position="238"/>
        <end position="261"/>
    </location>
</feature>
<reference evidence="8" key="1">
    <citation type="journal article" date="2021" name="Nat. Commun.">
        <title>Genetic determinants of endophytism in the Arabidopsis root mycobiome.</title>
        <authorList>
            <person name="Mesny F."/>
            <person name="Miyauchi S."/>
            <person name="Thiergart T."/>
            <person name="Pickel B."/>
            <person name="Atanasova L."/>
            <person name="Karlsson M."/>
            <person name="Huettel B."/>
            <person name="Barry K.W."/>
            <person name="Haridas S."/>
            <person name="Chen C."/>
            <person name="Bauer D."/>
            <person name="Andreopoulos W."/>
            <person name="Pangilinan J."/>
            <person name="LaButti K."/>
            <person name="Riley R."/>
            <person name="Lipzen A."/>
            <person name="Clum A."/>
            <person name="Drula E."/>
            <person name="Henrissat B."/>
            <person name="Kohler A."/>
            <person name="Grigoriev I.V."/>
            <person name="Martin F.M."/>
            <person name="Hacquard S."/>
        </authorList>
    </citation>
    <scope>NUCLEOTIDE SEQUENCE</scope>
    <source>
        <strain evidence="8">MPI-CAGE-CH-0235</strain>
    </source>
</reference>
<feature type="transmembrane region" description="Helical" evidence="7">
    <location>
        <begin position="281"/>
        <end position="303"/>
    </location>
</feature>
<dbReference type="GO" id="GO:0005774">
    <property type="term" value="C:vacuolar membrane"/>
    <property type="evidence" value="ECO:0007669"/>
    <property type="project" value="UniProtKB-SubCell"/>
</dbReference>
<protein>
    <recommendedName>
        <fullName evidence="7">Protein BTN</fullName>
    </recommendedName>
</protein>
<evidence type="ECO:0000313" key="8">
    <source>
        <dbReference type="EMBL" id="KAH7316764.1"/>
    </source>
</evidence>
<evidence type="ECO:0000256" key="6">
    <source>
        <dbReference type="ARBA" id="ARBA00023136"/>
    </source>
</evidence>
<keyword evidence="4" id="KW-0029">Amino-acid transport</keyword>
<dbReference type="AlphaFoldDB" id="A0A8K0STL1"/>
<feature type="transmembrane region" description="Helical" evidence="7">
    <location>
        <begin position="372"/>
        <end position="395"/>
    </location>
</feature>
<comment type="caution">
    <text evidence="8">The sequence shown here is derived from an EMBL/GenBank/DDBJ whole genome shotgun (WGS) entry which is preliminary data.</text>
</comment>
<dbReference type="PANTHER" id="PTHR10981">
    <property type="entry name" value="BATTENIN"/>
    <property type="match status" value="1"/>
</dbReference>
<dbReference type="Proteomes" id="UP000813444">
    <property type="component" value="Unassembled WGS sequence"/>
</dbReference>
<keyword evidence="5 7" id="KW-1133">Transmembrane helix</keyword>
<keyword evidence="2" id="KW-0813">Transport</keyword>
<dbReference type="Pfam" id="PF02487">
    <property type="entry name" value="CLN3"/>
    <property type="match status" value="1"/>
</dbReference>
<dbReference type="GO" id="GO:0012505">
    <property type="term" value="C:endomembrane system"/>
    <property type="evidence" value="ECO:0007669"/>
    <property type="project" value="UniProtKB-SubCell"/>
</dbReference>
<dbReference type="PRINTS" id="PR01315">
    <property type="entry name" value="BATTENIN"/>
</dbReference>
<keyword evidence="6 7" id="KW-0472">Membrane</keyword>
<dbReference type="OrthoDB" id="4849469at2759"/>
<dbReference type="PANTHER" id="PTHR10981:SF0">
    <property type="entry name" value="BATTENIN"/>
    <property type="match status" value="1"/>
</dbReference>
<name>A0A8K0STL1_9HYPO</name>
<feature type="transmembrane region" description="Helical" evidence="7">
    <location>
        <begin position="171"/>
        <end position="189"/>
    </location>
</feature>
<evidence type="ECO:0000256" key="7">
    <source>
        <dbReference type="RuleBase" id="RU361113"/>
    </source>
</evidence>
<comment type="subcellular location">
    <subcellularLocation>
        <location evidence="1">Endomembrane system</location>
        <topology evidence="1">Multi-pass membrane protein</topology>
    </subcellularLocation>
    <subcellularLocation>
        <location evidence="7">Vacuole membrane</location>
        <topology evidence="7">Multi-pass membrane protein</topology>
    </subcellularLocation>
</comment>
<feature type="transmembrane region" description="Helical" evidence="7">
    <location>
        <begin position="53"/>
        <end position="76"/>
    </location>
</feature>